<evidence type="ECO:0000259" key="10">
    <source>
        <dbReference type="PROSITE" id="PS50885"/>
    </source>
</evidence>
<dbReference type="SUPFAM" id="SSF55874">
    <property type="entry name" value="ATPase domain of HSP90 chaperone/DNA topoisomerase II/histidine kinase"/>
    <property type="match status" value="1"/>
</dbReference>
<keyword evidence="7 8" id="KW-0472">Membrane</keyword>
<proteinExistence type="predicted"/>
<keyword evidence="12" id="KW-1185">Reference proteome</keyword>
<evidence type="ECO:0000313" key="12">
    <source>
        <dbReference type="Proteomes" id="UP000199670"/>
    </source>
</evidence>
<dbReference type="AlphaFoldDB" id="A0A1C4BQG7"/>
<keyword evidence="8" id="KW-1133">Transmembrane helix</keyword>
<name>A0A1C4BQG7_9GAMM</name>
<keyword evidence="7" id="KW-0547">Nucleotide-binding</keyword>
<gene>
    <name evidence="11" type="ORF">GA0061081_10580</name>
</gene>
<evidence type="ECO:0000256" key="2">
    <source>
        <dbReference type="ARBA" id="ARBA00004370"/>
    </source>
</evidence>
<comment type="catalytic activity">
    <reaction evidence="1 7">
        <text>ATP + protein L-histidine = ADP + protein N-phospho-L-histidine.</text>
        <dbReference type="EC" id="2.7.13.3"/>
    </reaction>
</comment>
<protein>
    <recommendedName>
        <fullName evidence="7">Sensor protein</fullName>
        <ecNumber evidence="7">2.7.13.3</ecNumber>
    </recommendedName>
</protein>
<keyword evidence="7" id="KW-0067">ATP-binding</keyword>
<keyword evidence="4 7" id="KW-0808">Transferase</keyword>
<dbReference type="InterPro" id="IPR011712">
    <property type="entry name" value="Sig_transdc_His_kin_sub3_dim/P"/>
</dbReference>
<dbReference type="Pfam" id="PF00672">
    <property type="entry name" value="HAMP"/>
    <property type="match status" value="1"/>
</dbReference>
<evidence type="ECO:0000259" key="9">
    <source>
        <dbReference type="PROSITE" id="PS50109"/>
    </source>
</evidence>
<dbReference type="PIRSF" id="PIRSF003167">
    <property type="entry name" value="STHK_NarX/NarQ"/>
    <property type="match status" value="1"/>
</dbReference>
<keyword evidence="7" id="KW-0997">Cell inner membrane</keyword>
<dbReference type="STRING" id="1798182.GA0061081_10580"/>
<evidence type="ECO:0000313" key="11">
    <source>
        <dbReference type="EMBL" id="SCC09159.1"/>
    </source>
</evidence>
<dbReference type="InterPro" id="IPR016380">
    <property type="entry name" value="Sig_transdc_His_kin_NarX/NarQ"/>
</dbReference>
<dbReference type="CDD" id="cd06225">
    <property type="entry name" value="HAMP"/>
    <property type="match status" value="1"/>
</dbReference>
<dbReference type="GO" id="GO:0005886">
    <property type="term" value="C:plasma membrane"/>
    <property type="evidence" value="ECO:0007669"/>
    <property type="project" value="UniProtKB-SubCell"/>
</dbReference>
<feature type="domain" description="HAMP" evidence="10">
    <location>
        <begin position="177"/>
        <end position="230"/>
    </location>
</feature>
<dbReference type="CDD" id="cd16917">
    <property type="entry name" value="HATPase_UhpB-NarQ-NarX-like"/>
    <property type="match status" value="1"/>
</dbReference>
<dbReference type="Gene3D" id="1.20.5.1930">
    <property type="match status" value="1"/>
</dbReference>
<evidence type="ECO:0000256" key="8">
    <source>
        <dbReference type="SAM" id="Phobius"/>
    </source>
</evidence>
<dbReference type="PROSITE" id="PS50885">
    <property type="entry name" value="HAMP"/>
    <property type="match status" value="1"/>
</dbReference>
<dbReference type="Proteomes" id="UP000199670">
    <property type="component" value="Unassembled WGS sequence"/>
</dbReference>
<keyword evidence="8" id="KW-0812">Transmembrane</keyword>
<evidence type="ECO:0000256" key="5">
    <source>
        <dbReference type="ARBA" id="ARBA00022777"/>
    </source>
</evidence>
<evidence type="ECO:0000256" key="6">
    <source>
        <dbReference type="ARBA" id="ARBA00023012"/>
    </source>
</evidence>
<dbReference type="SMART" id="SM00387">
    <property type="entry name" value="HATPase_c"/>
    <property type="match status" value="1"/>
</dbReference>
<dbReference type="GO" id="GO:0000155">
    <property type="term" value="F:phosphorelay sensor kinase activity"/>
    <property type="evidence" value="ECO:0007669"/>
    <property type="project" value="UniProtKB-UniRule"/>
</dbReference>
<dbReference type="PANTHER" id="PTHR24421">
    <property type="entry name" value="NITRATE/NITRITE SENSOR PROTEIN NARX-RELATED"/>
    <property type="match status" value="1"/>
</dbReference>
<comment type="subcellular location">
    <subcellularLocation>
        <location evidence="7">Cell inner membrane</location>
    </subcellularLocation>
    <subcellularLocation>
        <location evidence="2">Membrane</location>
    </subcellularLocation>
</comment>
<dbReference type="Gene3D" id="1.10.287.130">
    <property type="match status" value="1"/>
</dbReference>
<keyword evidence="5 7" id="KW-0418">Kinase</keyword>
<dbReference type="RefSeq" id="WP_167349318.1">
    <property type="nucleotide sequence ID" value="NZ_FMAQ01000005.1"/>
</dbReference>
<dbReference type="Gene3D" id="3.30.565.10">
    <property type="entry name" value="Histidine kinase-like ATPase, C-terminal domain"/>
    <property type="match status" value="1"/>
</dbReference>
<dbReference type="InterPro" id="IPR003594">
    <property type="entry name" value="HATPase_dom"/>
</dbReference>
<organism evidence="11 12">
    <name type="scientific">Gilliamella bombicola</name>
    <dbReference type="NCBI Taxonomy" id="1798182"/>
    <lineage>
        <taxon>Bacteria</taxon>
        <taxon>Pseudomonadati</taxon>
        <taxon>Pseudomonadota</taxon>
        <taxon>Gammaproteobacteria</taxon>
        <taxon>Orbales</taxon>
        <taxon>Orbaceae</taxon>
        <taxon>Gilliamella</taxon>
    </lineage>
</organism>
<dbReference type="NCBIfam" id="NF007896">
    <property type="entry name" value="PRK10600.1"/>
    <property type="match status" value="1"/>
</dbReference>
<keyword evidence="7" id="KW-1003">Cell membrane</keyword>
<evidence type="ECO:0000256" key="3">
    <source>
        <dbReference type="ARBA" id="ARBA00022553"/>
    </source>
</evidence>
<dbReference type="PANTHER" id="PTHR24421:SF51">
    <property type="entry name" value="NITRATE_NITRITE SENSOR PROTEIN NARX"/>
    <property type="match status" value="1"/>
</dbReference>
<evidence type="ECO:0000256" key="1">
    <source>
        <dbReference type="ARBA" id="ARBA00000085"/>
    </source>
</evidence>
<keyword evidence="3" id="KW-0597">Phosphoprotein</keyword>
<sequence length="602" mass="70459">MPKKKFRYTASIINRLTLLMFFLGAIALVALSFSIQVANDAKGGAYMVNQLGLLRMKNYQLLTMIPLNEKEYDRLNIFMDISSSQQHLMILKRYNLINEFNQLKIDWKTQLTTKIKQAQKIDDIKTDIENYVNRINHLVHRIDQKTENKIYYISQIQQLFIIIIICFLIIQIYYLRHHLLAPWKKLIKMADAISNHDFSQRFNIGTKKDEFDLLGLAFNKMSAQIESQYLSLEKQVIEKTAKLQETNKIVSFQYQATKQLHTSEPLCERFLKILRKLEDLVPLTQFQIRFYESDDPNHYQQISYDNQHKLPYCQNSKCSACLTATTSYQQNSFQRYWYLQENGEKYGILFALQPTEVILTNEQESLIMGLIEQMTTAMKLERKVEQQKQYLLMKERSAMARELHDSIAQSLSCLKIHLSCLQMQSDLTSQNSIDLLATMRKEINITYSQLRELITSFHLRLNQTGFYASLIELIEEFNQKLQFKIQFEYHLPLNIINSKYAFHLLQVIREGLNNIYKHAKASHVKVSLKIDDNQIISICIKDDGIGLQNDLKKDNHYGLIIMRDRVEILNGNLAIDSNPNQGTQIVVTFKANKTIPFKAIKE</sequence>
<dbReference type="Pfam" id="PF07730">
    <property type="entry name" value="HisKA_3"/>
    <property type="match status" value="1"/>
</dbReference>
<dbReference type="InterPro" id="IPR003660">
    <property type="entry name" value="HAMP_dom"/>
</dbReference>
<dbReference type="InterPro" id="IPR050482">
    <property type="entry name" value="Sensor_HK_TwoCompSys"/>
</dbReference>
<reference evidence="12" key="1">
    <citation type="submission" date="2016-08" db="EMBL/GenBank/DDBJ databases">
        <authorList>
            <person name="Varghese N."/>
            <person name="Submissions Spin"/>
        </authorList>
    </citation>
    <scope>NUCLEOTIDE SEQUENCE [LARGE SCALE GENOMIC DNA]</scope>
    <source>
        <strain evidence="12">R-53248</strain>
    </source>
</reference>
<dbReference type="Gene3D" id="1.20.120.960">
    <property type="entry name" value="Histidine kinase NarX, sensor domain"/>
    <property type="match status" value="1"/>
</dbReference>
<dbReference type="SUPFAM" id="SSF158472">
    <property type="entry name" value="HAMP domain-like"/>
    <property type="match status" value="1"/>
</dbReference>
<dbReference type="EC" id="2.7.13.3" evidence="7"/>
<dbReference type="CDD" id="cd22900">
    <property type="entry name" value="NarX_sensor"/>
    <property type="match status" value="1"/>
</dbReference>
<dbReference type="SMART" id="SM00304">
    <property type="entry name" value="HAMP"/>
    <property type="match status" value="1"/>
</dbReference>
<feature type="transmembrane region" description="Helical" evidence="8">
    <location>
        <begin position="156"/>
        <end position="175"/>
    </location>
</feature>
<evidence type="ECO:0000256" key="7">
    <source>
        <dbReference type="PIRNR" id="PIRNR003167"/>
    </source>
</evidence>
<dbReference type="PROSITE" id="PS50109">
    <property type="entry name" value="HIS_KIN"/>
    <property type="match status" value="1"/>
</dbReference>
<dbReference type="InterPro" id="IPR005467">
    <property type="entry name" value="His_kinase_dom"/>
</dbReference>
<dbReference type="Pfam" id="PF02518">
    <property type="entry name" value="HATPase_c"/>
    <property type="match status" value="1"/>
</dbReference>
<evidence type="ECO:0000256" key="4">
    <source>
        <dbReference type="ARBA" id="ARBA00022679"/>
    </source>
</evidence>
<dbReference type="InterPro" id="IPR036890">
    <property type="entry name" value="HATPase_C_sf"/>
</dbReference>
<dbReference type="InterPro" id="IPR042295">
    <property type="entry name" value="NarX-like_N_sf"/>
</dbReference>
<accession>A0A1C4BQG7</accession>
<keyword evidence="6 7" id="KW-0902">Two-component regulatory system</keyword>
<feature type="domain" description="Histidine kinase" evidence="9">
    <location>
        <begin position="402"/>
        <end position="593"/>
    </location>
</feature>
<dbReference type="EMBL" id="FMAQ01000005">
    <property type="protein sequence ID" value="SCC09159.1"/>
    <property type="molecule type" value="Genomic_DNA"/>
</dbReference>
<dbReference type="GO" id="GO:0005524">
    <property type="term" value="F:ATP binding"/>
    <property type="evidence" value="ECO:0007669"/>
    <property type="project" value="UniProtKB-UniRule"/>
</dbReference>
<dbReference type="GO" id="GO:0046983">
    <property type="term" value="F:protein dimerization activity"/>
    <property type="evidence" value="ECO:0007669"/>
    <property type="project" value="UniProtKB-UniRule"/>
</dbReference>